<proteinExistence type="predicted"/>
<accession>A0A542SNT5</accession>
<dbReference type="RefSeq" id="WP_142111595.1">
    <property type="nucleotide sequence ID" value="NZ_BAAATB010000002.1"/>
</dbReference>
<reference evidence="4 5" key="1">
    <citation type="submission" date="2019-06" db="EMBL/GenBank/DDBJ databases">
        <title>Sequencing the genomes of 1000 actinobacteria strains.</title>
        <authorList>
            <person name="Klenk H.-P."/>
        </authorList>
    </citation>
    <scope>NUCLEOTIDE SEQUENCE [LARGE SCALE GENOMIC DNA]</scope>
    <source>
        <strain evidence="4 5">DSM 10596</strain>
    </source>
</reference>
<evidence type="ECO:0000256" key="2">
    <source>
        <dbReference type="SAM" id="SignalP"/>
    </source>
</evidence>
<protein>
    <submittedName>
        <fullName evidence="4">Uncharacterized protein DUF1524</fullName>
    </submittedName>
</protein>
<dbReference type="Pfam" id="PF07510">
    <property type="entry name" value="GmrSD_C"/>
    <property type="match status" value="1"/>
</dbReference>
<dbReference type="InterPro" id="IPR011089">
    <property type="entry name" value="GmrSD_C"/>
</dbReference>
<evidence type="ECO:0000256" key="1">
    <source>
        <dbReference type="SAM" id="MobiDB-lite"/>
    </source>
</evidence>
<dbReference type="Proteomes" id="UP000316181">
    <property type="component" value="Unassembled WGS sequence"/>
</dbReference>
<dbReference type="AlphaFoldDB" id="A0A542SNT5"/>
<keyword evidence="5" id="KW-1185">Reference proteome</keyword>
<sequence length="317" mass="33977">MRKRQISAIFVALSLFAGAVAVGAPASQATRSGVSKVFTRSTLATAVLDSLAVKGRAPKTGYARTKFGPAWSDVDRNGCDTRNDILRRDLKGTIFRAGTHGCIVLTGTLRSKYTKERISYVRGPRSADVQIDHIVALSDAWQKGAQQISASARLSFANDPLNLLAVDDTSNMRKSDGDAATWLPKNKSYRCTYVARQISVKAKYNLWVTAAEKSAMKRVLSGCPGQRTYRSALSVAAAKVTSTKKRKKSKTKSSKSSAPVAPRAGGSCPSSAPIKGNRNSMIYHVPGGRYYKVTKAEQCFATAAGAQKAGYRASRAG</sequence>
<dbReference type="EMBL" id="VFNV01000001">
    <property type="protein sequence ID" value="TQK76291.1"/>
    <property type="molecule type" value="Genomic_DNA"/>
</dbReference>
<dbReference type="PANTHER" id="PTHR24094">
    <property type="entry name" value="SECRETED PROTEIN"/>
    <property type="match status" value="1"/>
</dbReference>
<feature type="domain" description="GmrSD restriction endonucleases C-terminal" evidence="3">
    <location>
        <begin position="80"/>
        <end position="218"/>
    </location>
</feature>
<comment type="caution">
    <text evidence="4">The sequence shown here is derived from an EMBL/GenBank/DDBJ whole genome shotgun (WGS) entry which is preliminary data.</text>
</comment>
<evidence type="ECO:0000313" key="5">
    <source>
        <dbReference type="Proteomes" id="UP000316181"/>
    </source>
</evidence>
<name>A0A542SNT5_9MICO</name>
<keyword evidence="2" id="KW-0732">Signal</keyword>
<evidence type="ECO:0000313" key="4">
    <source>
        <dbReference type="EMBL" id="TQK76291.1"/>
    </source>
</evidence>
<feature type="chain" id="PRO_5038926958" evidence="2">
    <location>
        <begin position="24"/>
        <end position="317"/>
    </location>
</feature>
<gene>
    <name evidence="4" type="ORF">FB389_0953</name>
</gene>
<dbReference type="PANTHER" id="PTHR24094:SF15">
    <property type="entry name" value="AMP-DEPENDENT SYNTHETASE_LIGASE DOMAIN-CONTAINING PROTEIN-RELATED"/>
    <property type="match status" value="1"/>
</dbReference>
<evidence type="ECO:0000259" key="3">
    <source>
        <dbReference type="Pfam" id="PF07510"/>
    </source>
</evidence>
<dbReference type="OrthoDB" id="5196645at2"/>
<feature type="compositionally biased region" description="Basic residues" evidence="1">
    <location>
        <begin position="242"/>
        <end position="253"/>
    </location>
</feature>
<feature type="signal peptide" evidence="2">
    <location>
        <begin position="1"/>
        <end position="23"/>
    </location>
</feature>
<feature type="compositionally biased region" description="Low complexity" evidence="1">
    <location>
        <begin position="254"/>
        <end position="264"/>
    </location>
</feature>
<organism evidence="4 5">
    <name type="scientific">Rarobacter incanus</name>
    <dbReference type="NCBI Taxonomy" id="153494"/>
    <lineage>
        <taxon>Bacteria</taxon>
        <taxon>Bacillati</taxon>
        <taxon>Actinomycetota</taxon>
        <taxon>Actinomycetes</taxon>
        <taxon>Micrococcales</taxon>
        <taxon>Rarobacteraceae</taxon>
        <taxon>Rarobacter</taxon>
    </lineage>
</organism>
<feature type="region of interest" description="Disordered" evidence="1">
    <location>
        <begin position="240"/>
        <end position="273"/>
    </location>
</feature>